<sequence>MMMLRPPPAAAAAAAAPVEAVTVNISSGLEKTQQPYRSNNAYSRRRRPMYRVAQIPAASRHPSQLLRSPGSATIPESSS</sequence>
<protein>
    <submittedName>
        <fullName evidence="2">Putative secreted protein</fullName>
    </submittedName>
</protein>
<feature type="region of interest" description="Disordered" evidence="1">
    <location>
        <begin position="27"/>
        <end position="79"/>
    </location>
</feature>
<evidence type="ECO:0000256" key="1">
    <source>
        <dbReference type="SAM" id="MobiDB-lite"/>
    </source>
</evidence>
<dbReference type="AlphaFoldDB" id="A0A2M4D9J8"/>
<accession>A0A2M4D9J8</accession>
<proteinExistence type="predicted"/>
<name>A0A2M4D9J8_ANODA</name>
<organism evidence="2">
    <name type="scientific">Anopheles darlingi</name>
    <name type="common">Mosquito</name>
    <dbReference type="NCBI Taxonomy" id="43151"/>
    <lineage>
        <taxon>Eukaryota</taxon>
        <taxon>Metazoa</taxon>
        <taxon>Ecdysozoa</taxon>
        <taxon>Arthropoda</taxon>
        <taxon>Hexapoda</taxon>
        <taxon>Insecta</taxon>
        <taxon>Pterygota</taxon>
        <taxon>Neoptera</taxon>
        <taxon>Endopterygota</taxon>
        <taxon>Diptera</taxon>
        <taxon>Nematocera</taxon>
        <taxon>Culicoidea</taxon>
        <taxon>Culicidae</taxon>
        <taxon>Anophelinae</taxon>
        <taxon>Anopheles</taxon>
    </lineage>
</organism>
<dbReference type="EMBL" id="GGFL01010067">
    <property type="protein sequence ID" value="MBW74245.1"/>
    <property type="molecule type" value="Transcribed_RNA"/>
</dbReference>
<feature type="compositionally biased region" description="Polar residues" evidence="1">
    <location>
        <begin position="61"/>
        <end position="79"/>
    </location>
</feature>
<evidence type="ECO:0000313" key="2">
    <source>
        <dbReference type="EMBL" id="MBW74245.1"/>
    </source>
</evidence>
<reference evidence="2" key="1">
    <citation type="submission" date="2018-01" db="EMBL/GenBank/DDBJ databases">
        <title>An insight into the sialome of Amazonian anophelines.</title>
        <authorList>
            <person name="Ribeiro J.M."/>
            <person name="Scarpassa V."/>
            <person name="Calvo E."/>
        </authorList>
    </citation>
    <scope>NUCLEOTIDE SEQUENCE</scope>
</reference>